<gene>
    <name evidence="3" type="ORF">GCM10023329_04870</name>
</gene>
<dbReference type="RefSeq" id="WP_345608823.1">
    <property type="nucleotide sequence ID" value="NZ_BAABJV010000001.1"/>
</dbReference>
<protein>
    <recommendedName>
        <fullName evidence="2">Histidine kinase/HSP90-like ATPase domain-containing protein</fullName>
    </recommendedName>
</protein>
<keyword evidence="1" id="KW-0808">Transferase</keyword>
<dbReference type="Proteomes" id="UP001501147">
    <property type="component" value="Unassembled WGS sequence"/>
</dbReference>
<dbReference type="Pfam" id="PF13581">
    <property type="entry name" value="HATPase_c_2"/>
    <property type="match status" value="1"/>
</dbReference>
<comment type="caution">
    <text evidence="3">The sequence shown here is derived from an EMBL/GenBank/DDBJ whole genome shotgun (WGS) entry which is preliminary data.</text>
</comment>
<evidence type="ECO:0000259" key="2">
    <source>
        <dbReference type="Pfam" id="PF13581"/>
    </source>
</evidence>
<sequence>MIAIERASDPARRRAGPASDLRGLAHCAMPASPEAARTFRRLARAVARRWRLAEHLDEALSVIVTELVTNAVMHSGSPWVSTVISVRGDAVTIEVMDGGCWKDRRDRRQEPLDANVPCGRGLTLVDAYAHRTVAHRYDHGSVVLAEIALCSASGVPRGQGEAAARGCRGLAADGQAVDPELGLDPGLDPDLDLEMAETLEHPAEGLGLDVEAELEEFDRDLGLDLDFDLRP</sequence>
<dbReference type="Gene3D" id="3.30.565.10">
    <property type="entry name" value="Histidine kinase-like ATPase, C-terminal domain"/>
    <property type="match status" value="1"/>
</dbReference>
<evidence type="ECO:0000313" key="3">
    <source>
        <dbReference type="EMBL" id="GAA4762426.1"/>
    </source>
</evidence>
<accession>A0ABP8ZQW6</accession>
<dbReference type="EMBL" id="BAABJV010000001">
    <property type="protein sequence ID" value="GAA4762426.1"/>
    <property type="molecule type" value="Genomic_DNA"/>
</dbReference>
<feature type="domain" description="Histidine kinase/HSP90-like ATPase" evidence="2">
    <location>
        <begin position="29"/>
        <end position="144"/>
    </location>
</feature>
<organism evidence="3 4">
    <name type="scientific">Streptomyces sanyensis</name>
    <dbReference type="NCBI Taxonomy" id="568869"/>
    <lineage>
        <taxon>Bacteria</taxon>
        <taxon>Bacillati</taxon>
        <taxon>Actinomycetota</taxon>
        <taxon>Actinomycetes</taxon>
        <taxon>Kitasatosporales</taxon>
        <taxon>Streptomycetaceae</taxon>
        <taxon>Streptomyces</taxon>
    </lineage>
</organism>
<dbReference type="PANTHER" id="PTHR35526">
    <property type="entry name" value="ANTI-SIGMA-F FACTOR RSBW-RELATED"/>
    <property type="match status" value="1"/>
</dbReference>
<evidence type="ECO:0000256" key="1">
    <source>
        <dbReference type="ARBA" id="ARBA00022527"/>
    </source>
</evidence>
<dbReference type="SUPFAM" id="SSF55874">
    <property type="entry name" value="ATPase domain of HSP90 chaperone/DNA topoisomerase II/histidine kinase"/>
    <property type="match status" value="1"/>
</dbReference>
<keyword evidence="1" id="KW-0723">Serine/threonine-protein kinase</keyword>
<dbReference type="InterPro" id="IPR050267">
    <property type="entry name" value="Anti-sigma-factor_SerPK"/>
</dbReference>
<keyword evidence="1" id="KW-0418">Kinase</keyword>
<proteinExistence type="predicted"/>
<dbReference type="InterPro" id="IPR003594">
    <property type="entry name" value="HATPase_dom"/>
</dbReference>
<keyword evidence="4" id="KW-1185">Reference proteome</keyword>
<name>A0ABP8ZQW6_9ACTN</name>
<reference evidence="4" key="1">
    <citation type="journal article" date="2019" name="Int. J. Syst. Evol. Microbiol.">
        <title>The Global Catalogue of Microorganisms (GCM) 10K type strain sequencing project: providing services to taxonomists for standard genome sequencing and annotation.</title>
        <authorList>
            <consortium name="The Broad Institute Genomics Platform"/>
            <consortium name="The Broad Institute Genome Sequencing Center for Infectious Disease"/>
            <person name="Wu L."/>
            <person name="Ma J."/>
        </authorList>
    </citation>
    <scope>NUCLEOTIDE SEQUENCE [LARGE SCALE GENOMIC DNA]</scope>
    <source>
        <strain evidence="4">JCM 18324</strain>
    </source>
</reference>
<dbReference type="PANTHER" id="PTHR35526:SF3">
    <property type="entry name" value="ANTI-SIGMA-F FACTOR RSBW"/>
    <property type="match status" value="1"/>
</dbReference>
<evidence type="ECO:0000313" key="4">
    <source>
        <dbReference type="Proteomes" id="UP001501147"/>
    </source>
</evidence>
<dbReference type="InterPro" id="IPR036890">
    <property type="entry name" value="HATPase_C_sf"/>
</dbReference>
<dbReference type="CDD" id="cd16936">
    <property type="entry name" value="HATPase_RsbW-like"/>
    <property type="match status" value="1"/>
</dbReference>